<reference evidence="1 2" key="1">
    <citation type="submission" date="2019-07" db="EMBL/GenBank/DDBJ databases">
        <title>Whole genome shotgun sequence of Gluconobacter kanchanaburiensis NBRC 103587.</title>
        <authorList>
            <person name="Hosoyama A."/>
            <person name="Uohara A."/>
            <person name="Ohji S."/>
            <person name="Ichikawa N."/>
        </authorList>
    </citation>
    <scope>NUCLEOTIDE SEQUENCE [LARGE SCALE GENOMIC DNA]</scope>
    <source>
        <strain evidence="1 2">NBRC 103587</strain>
    </source>
</reference>
<evidence type="ECO:0008006" key="3">
    <source>
        <dbReference type="Google" id="ProtNLM"/>
    </source>
</evidence>
<proteinExistence type="predicted"/>
<dbReference type="Pfam" id="PF10134">
    <property type="entry name" value="RPA"/>
    <property type="match status" value="1"/>
</dbReference>
<comment type="caution">
    <text evidence="1">The sequence shown here is derived from an EMBL/GenBank/DDBJ whole genome shotgun (WGS) entry which is preliminary data.</text>
</comment>
<dbReference type="AlphaFoldDB" id="A0A511B6Q6"/>
<organism evidence="1 2">
    <name type="scientific">Gluconobacter kanchanaburiensis NBRC 103587</name>
    <dbReference type="NCBI Taxonomy" id="1307948"/>
    <lineage>
        <taxon>Bacteria</taxon>
        <taxon>Pseudomonadati</taxon>
        <taxon>Pseudomonadota</taxon>
        <taxon>Alphaproteobacteria</taxon>
        <taxon>Acetobacterales</taxon>
        <taxon>Acetobacteraceae</taxon>
        <taxon>Gluconobacter</taxon>
    </lineage>
</organism>
<evidence type="ECO:0000313" key="2">
    <source>
        <dbReference type="Proteomes" id="UP000321079"/>
    </source>
</evidence>
<dbReference type="Proteomes" id="UP000321079">
    <property type="component" value="Unassembled WGS sequence"/>
</dbReference>
<accession>A0A511B6Q6</accession>
<evidence type="ECO:0000313" key="1">
    <source>
        <dbReference type="EMBL" id="GEK96068.1"/>
    </source>
</evidence>
<name>A0A511B6Q6_9PROT</name>
<dbReference type="InterPro" id="IPR018777">
    <property type="entry name" value="Replication_initiator_prot_A"/>
</dbReference>
<sequence>MFVTPVSPIRGEQHAAGKASKCSSADLCHREGFFVADILAAAPKGDAVSMEHPLFALKAGDRRVRTYERNGLLVTVKPGADGCATIHDKDLWIYCISQLVEAKNRGRPITPTVRFTAYDFLRSTNRSTGGLGYRRIVGMLARLRGTGIETNIETNGQCERRGFGLIDSWRIVEKSPTDDRVTAIEVDLPHWLFRSVATMRVLTLSRDYFKLRKPLERRIYELARKHCGLQPKWRVSVTVLYAKSGSTATLREFRRQVKELSGINLLPDYQMSLDTEHDHVTFFAKRGGR</sequence>
<keyword evidence="2" id="KW-1185">Reference proteome</keyword>
<gene>
    <name evidence="1" type="ORF">GKA01_12650</name>
</gene>
<dbReference type="EMBL" id="BJVA01000006">
    <property type="protein sequence ID" value="GEK96068.1"/>
    <property type="molecule type" value="Genomic_DNA"/>
</dbReference>
<protein>
    <recommendedName>
        <fullName evidence="3">Plasmid replication initiator-like protein</fullName>
    </recommendedName>
</protein>